<reference evidence="2 4" key="1">
    <citation type="submission" date="2019-07" db="EMBL/GenBank/DDBJ databases">
        <title>Genome sequencing of Bacteroides fragilis.</title>
        <authorList>
            <person name="Galasyn E.V."/>
            <person name="Ruoff K.L."/>
            <person name="Price C.E."/>
            <person name="Valls R.A."/>
            <person name="O'Toole G.A."/>
        </authorList>
    </citation>
    <scope>NUCLEOTIDE SEQUENCE [LARGE SCALE GENOMIC DNA]</scope>
    <source>
        <strain evidence="2 4">AD135F_1B</strain>
    </source>
</reference>
<dbReference type="Gene3D" id="3.40.50.2000">
    <property type="entry name" value="Glycogen Phosphorylase B"/>
    <property type="match status" value="2"/>
</dbReference>
<dbReference type="PANTHER" id="PTHR12526">
    <property type="entry name" value="GLYCOSYLTRANSFERASE"/>
    <property type="match status" value="1"/>
</dbReference>
<reference evidence="3 5" key="2">
    <citation type="submission" date="2019-07" db="EMBL/GenBank/DDBJ databases">
        <title>Genome Sequencing of Bacteroides fragilis.</title>
        <authorList>
            <person name="Pinto K.M."/>
            <person name="Ruoff K.L."/>
            <person name="Price C.E."/>
            <person name="Valls R.A."/>
            <person name="O'Toole G.A."/>
        </authorList>
    </citation>
    <scope>NUCLEOTIDE SEQUENCE [LARGE SCALE GENOMIC DNA]</scope>
    <source>
        <strain evidence="3 5">AD135F_3B</strain>
    </source>
</reference>
<dbReference type="AlphaFoldDB" id="A0AB38PM90"/>
<dbReference type="EMBL" id="VOHV01000009">
    <property type="protein sequence ID" value="TWV39471.1"/>
    <property type="molecule type" value="Genomic_DNA"/>
</dbReference>
<dbReference type="InterPro" id="IPR001296">
    <property type="entry name" value="Glyco_trans_1"/>
</dbReference>
<dbReference type="Proteomes" id="UP000319026">
    <property type="component" value="Unassembled WGS sequence"/>
</dbReference>
<evidence type="ECO:0000313" key="4">
    <source>
        <dbReference type="Proteomes" id="UP000315444"/>
    </source>
</evidence>
<feature type="domain" description="Glycosyl transferase family 1" evidence="1">
    <location>
        <begin position="184"/>
        <end position="350"/>
    </location>
</feature>
<dbReference type="Pfam" id="PF00534">
    <property type="entry name" value="Glycos_transf_1"/>
    <property type="match status" value="1"/>
</dbReference>
<dbReference type="EMBL" id="VOHT01000009">
    <property type="protein sequence ID" value="TWV46264.1"/>
    <property type="molecule type" value="Genomic_DNA"/>
</dbReference>
<name>A0AB38PM90_BACFG</name>
<sequence>MKNSTETGKRNKILFIMHMPPPVHGASMMGKYIHDSKLIDQTFDCRYINLTLAKDLSDIGKGGFSKLWSFLKQMNHIASTIHMEKPQLCYVTPNTKGGAFYKDFIVVMLLKAMGQNVIAHYHNKGVATRQDRVLDNFLYNHFFKNQKVILLAKALYKDIEKYVARKDVYICPNGIPESYSLPKPPSKKQESFKILFLSNMMIEKGVWDLLEACRILKEKEKAFHCDFVGKWSDVSFQTFHDRIREYGLEDYITAHGSKYGTEKEKYLREADLFVFPTYYNNECFPLVLLEAMEYSLPCISTNEGGITDIIEESKTGYIVEKQNPKILAQQIEYLLDHPELRKQMGQAGKNKFQKEFTLEKFEERMKTILEEVI</sequence>
<comment type="caution">
    <text evidence="3">The sequence shown here is derived from an EMBL/GenBank/DDBJ whole genome shotgun (WGS) entry which is preliminary data.</text>
</comment>
<organism evidence="3 5">
    <name type="scientific">Bacteroides fragilis</name>
    <dbReference type="NCBI Taxonomy" id="817"/>
    <lineage>
        <taxon>Bacteria</taxon>
        <taxon>Pseudomonadati</taxon>
        <taxon>Bacteroidota</taxon>
        <taxon>Bacteroidia</taxon>
        <taxon>Bacteroidales</taxon>
        <taxon>Bacteroidaceae</taxon>
        <taxon>Bacteroides</taxon>
    </lineage>
</organism>
<dbReference type="GO" id="GO:0016757">
    <property type="term" value="F:glycosyltransferase activity"/>
    <property type="evidence" value="ECO:0007669"/>
    <property type="project" value="InterPro"/>
</dbReference>
<evidence type="ECO:0000313" key="2">
    <source>
        <dbReference type="EMBL" id="TWV39471.1"/>
    </source>
</evidence>
<accession>A0AB38PM90</accession>
<protein>
    <submittedName>
        <fullName evidence="3">Glycosyltransferase family 4 protein</fullName>
    </submittedName>
</protein>
<dbReference type="SUPFAM" id="SSF53756">
    <property type="entry name" value="UDP-Glycosyltransferase/glycogen phosphorylase"/>
    <property type="match status" value="1"/>
</dbReference>
<evidence type="ECO:0000259" key="1">
    <source>
        <dbReference type="Pfam" id="PF00534"/>
    </source>
</evidence>
<gene>
    <name evidence="3" type="ORF">FSA03_18730</name>
    <name evidence="2" type="ORF">FSA06_19385</name>
</gene>
<dbReference type="Proteomes" id="UP000315444">
    <property type="component" value="Unassembled WGS sequence"/>
</dbReference>
<dbReference type="CDD" id="cd03801">
    <property type="entry name" value="GT4_PimA-like"/>
    <property type="match status" value="1"/>
</dbReference>
<evidence type="ECO:0000313" key="3">
    <source>
        <dbReference type="EMBL" id="TWV46264.1"/>
    </source>
</evidence>
<proteinExistence type="predicted"/>
<evidence type="ECO:0000313" key="5">
    <source>
        <dbReference type="Proteomes" id="UP000319026"/>
    </source>
</evidence>